<comment type="caution">
    <text evidence="1">The sequence shown here is derived from an EMBL/GenBank/DDBJ whole genome shotgun (WGS) entry which is preliminary data.</text>
</comment>
<dbReference type="EMBL" id="JWIO01000023">
    <property type="protein sequence ID" value="KLL10901.1"/>
    <property type="molecule type" value="Genomic_DNA"/>
</dbReference>
<evidence type="ECO:0000313" key="2">
    <source>
        <dbReference type="Proteomes" id="UP000035425"/>
    </source>
</evidence>
<dbReference type="Proteomes" id="UP000035425">
    <property type="component" value="Unassembled WGS sequence"/>
</dbReference>
<accession>A0ABR5F2H2</accession>
<reference evidence="1 2" key="1">
    <citation type="submission" date="2014-12" db="EMBL/GenBank/DDBJ databases">
        <title>Frankia sp. BMG5.1 draft genome.</title>
        <authorList>
            <person name="Gtari M."/>
            <person name="Ghodhbane-Gtari F."/>
            <person name="Nouioui I."/>
            <person name="Ktari A."/>
            <person name="Hezbri K."/>
            <person name="Mimouni W."/>
            <person name="Sbissi I."/>
            <person name="Ayari A."/>
            <person name="Yamanaka T."/>
            <person name="Normand P."/>
            <person name="Tisa L.S."/>
            <person name="Boudabous A."/>
        </authorList>
    </citation>
    <scope>NUCLEOTIDE SEQUENCE [LARGE SCALE GENOMIC DNA]</scope>
    <source>
        <strain evidence="1 2">BMG5.1</strain>
    </source>
</reference>
<keyword evidence="2" id="KW-1185">Reference proteome</keyword>
<name>A0ABR5F2H2_9ACTN</name>
<gene>
    <name evidence="1" type="ORF">FrCorBMG51_14780</name>
</gene>
<evidence type="ECO:0008006" key="3">
    <source>
        <dbReference type="Google" id="ProtNLM"/>
    </source>
</evidence>
<sequence>MMDLAVLQAVRLKGGLADASTVIWLAGGDEAAVRRSLGSLVAAGQVQERRGRYRLMPGGRDMLRAALAAERAGLDVTALDLVWEEFSAHDHTLKVILRDWQLRDGEPNDHSDEAYDAVVITRVEALHGDVSRLATRAAAIIPRLSRYPGRLEMALVRLRGGDRRFLTHPMVDSYHTVFHELHEELYGATGRDRASEEATTG</sequence>
<protein>
    <recommendedName>
        <fullName evidence="3">Transcriptional regulator</fullName>
    </recommendedName>
</protein>
<proteinExistence type="predicted"/>
<evidence type="ECO:0000313" key="1">
    <source>
        <dbReference type="EMBL" id="KLL10901.1"/>
    </source>
</evidence>
<organism evidence="1 2">
    <name type="scientific">Protofrankia coriariae</name>
    <dbReference type="NCBI Taxonomy" id="1562887"/>
    <lineage>
        <taxon>Bacteria</taxon>
        <taxon>Bacillati</taxon>
        <taxon>Actinomycetota</taxon>
        <taxon>Actinomycetes</taxon>
        <taxon>Frankiales</taxon>
        <taxon>Frankiaceae</taxon>
        <taxon>Protofrankia</taxon>
    </lineage>
</organism>